<dbReference type="EMBL" id="CAKOGP040002203">
    <property type="protein sequence ID" value="CAJ1965463.1"/>
    <property type="molecule type" value="Genomic_DNA"/>
</dbReference>
<organism evidence="2 3">
    <name type="scientific">Cylindrotheca closterium</name>
    <dbReference type="NCBI Taxonomy" id="2856"/>
    <lineage>
        <taxon>Eukaryota</taxon>
        <taxon>Sar</taxon>
        <taxon>Stramenopiles</taxon>
        <taxon>Ochrophyta</taxon>
        <taxon>Bacillariophyta</taxon>
        <taxon>Bacillariophyceae</taxon>
        <taxon>Bacillariophycidae</taxon>
        <taxon>Bacillariales</taxon>
        <taxon>Bacillariaceae</taxon>
        <taxon>Cylindrotheca</taxon>
    </lineage>
</organism>
<dbReference type="AlphaFoldDB" id="A0AAD2PXB9"/>
<accession>A0AAD2PXB9</accession>
<protein>
    <submittedName>
        <fullName evidence="2">Uncharacterized protein</fullName>
    </submittedName>
</protein>
<comment type="caution">
    <text evidence="2">The sequence shown here is derived from an EMBL/GenBank/DDBJ whole genome shotgun (WGS) entry which is preliminary data.</text>
</comment>
<evidence type="ECO:0000313" key="3">
    <source>
        <dbReference type="Proteomes" id="UP001295423"/>
    </source>
</evidence>
<reference evidence="2" key="1">
    <citation type="submission" date="2023-08" db="EMBL/GenBank/DDBJ databases">
        <authorList>
            <person name="Audoor S."/>
            <person name="Bilcke G."/>
        </authorList>
    </citation>
    <scope>NUCLEOTIDE SEQUENCE</scope>
</reference>
<proteinExistence type="predicted"/>
<gene>
    <name evidence="2" type="ORF">CYCCA115_LOCUS21125</name>
</gene>
<keyword evidence="3" id="KW-1185">Reference proteome</keyword>
<name>A0AAD2PXB9_9STRA</name>
<sequence>MESGSSNNRGKKYCARGLEGHTKTGAISKNKNRASARAAVLMEQSKQWMRNEVDEQAIADAYIRASTSSQEWAQDVGKHDEDAAHDIYYMEEEDGLYATNAAFSLKSEGANVSSFEERRMDQVERPSGFHQQPWAMAA</sequence>
<evidence type="ECO:0000256" key="1">
    <source>
        <dbReference type="SAM" id="MobiDB-lite"/>
    </source>
</evidence>
<feature type="region of interest" description="Disordered" evidence="1">
    <location>
        <begin position="116"/>
        <end position="138"/>
    </location>
</feature>
<evidence type="ECO:0000313" key="2">
    <source>
        <dbReference type="EMBL" id="CAJ1965463.1"/>
    </source>
</evidence>
<dbReference type="Proteomes" id="UP001295423">
    <property type="component" value="Unassembled WGS sequence"/>
</dbReference>